<accession>A0ABT7HP55</accession>
<organism evidence="1 2">
    <name type="scientific">Campylobacter gastrosuis</name>
    <dbReference type="NCBI Taxonomy" id="2974576"/>
    <lineage>
        <taxon>Bacteria</taxon>
        <taxon>Pseudomonadati</taxon>
        <taxon>Campylobacterota</taxon>
        <taxon>Epsilonproteobacteria</taxon>
        <taxon>Campylobacterales</taxon>
        <taxon>Campylobacteraceae</taxon>
        <taxon>Campylobacter</taxon>
    </lineage>
</organism>
<gene>
    <name evidence="1" type="ORF">NYG85_04690</name>
</gene>
<dbReference type="Proteomes" id="UP001173801">
    <property type="component" value="Unassembled WGS sequence"/>
</dbReference>
<keyword evidence="2" id="KW-1185">Reference proteome</keyword>
<evidence type="ECO:0000313" key="1">
    <source>
        <dbReference type="EMBL" id="MDL0088671.1"/>
    </source>
</evidence>
<evidence type="ECO:0000313" key="2">
    <source>
        <dbReference type="Proteomes" id="UP001173801"/>
    </source>
</evidence>
<name>A0ABT7HP55_9BACT</name>
<sequence length="40" mass="4456">MKSKILATALAFWGKFGYINKSGKFVKLTKRKILVKIVAG</sequence>
<proteinExistence type="predicted"/>
<dbReference type="RefSeq" id="WP_284937327.1">
    <property type="nucleotide sequence ID" value="NZ_JANURM010000003.1"/>
</dbReference>
<protein>
    <submittedName>
        <fullName evidence="1">Uncharacterized protein</fullName>
    </submittedName>
</protein>
<reference evidence="1" key="1">
    <citation type="submission" date="2022-08" db="EMBL/GenBank/DDBJ databases">
        <authorList>
            <person name="Wang H."/>
        </authorList>
    </citation>
    <scope>NUCLEOTIDE SEQUENCE</scope>
    <source>
        <strain evidence="1">PS10</strain>
    </source>
</reference>
<dbReference type="EMBL" id="JANURM010000003">
    <property type="protein sequence ID" value="MDL0088671.1"/>
    <property type="molecule type" value="Genomic_DNA"/>
</dbReference>
<reference evidence="1" key="2">
    <citation type="journal article" date="2023" name="Microorganisms">
        <title>Isolation and Genomic Characteristics of Cat-Borne Campylobacter felis sp. nov. and Sheep-Borne Campylobacter ovis sp. nov.</title>
        <authorList>
            <person name="Wang H."/>
            <person name="Li Y."/>
            <person name="Gu Y."/>
            <person name="Zhou G."/>
            <person name="Chen X."/>
            <person name="Zhang X."/>
            <person name="Shao Z."/>
            <person name="Zhang J."/>
            <person name="Zhang M."/>
        </authorList>
    </citation>
    <scope>NUCLEOTIDE SEQUENCE</scope>
    <source>
        <strain evidence="1">PS10</strain>
    </source>
</reference>
<comment type="caution">
    <text evidence="1">The sequence shown here is derived from an EMBL/GenBank/DDBJ whole genome shotgun (WGS) entry which is preliminary data.</text>
</comment>